<sequence>VGDIVIFTCCIRFAVRRPPCFCHSSSIAREVFLRKFETALLTANKVYIILVHIFVIIEIKHPIDQGFSIFI</sequence>
<name>A0A0K2THY9_LEPSM</name>
<reference evidence="1" key="1">
    <citation type="submission" date="2014-05" db="EMBL/GenBank/DDBJ databases">
        <authorList>
            <person name="Chronopoulou M."/>
        </authorList>
    </citation>
    <scope>NUCLEOTIDE SEQUENCE</scope>
    <source>
        <tissue evidence="1">Whole organism</tissue>
    </source>
</reference>
<evidence type="ECO:0000313" key="1">
    <source>
        <dbReference type="EMBL" id="CDW25663.1"/>
    </source>
</evidence>
<organism evidence="1">
    <name type="scientific">Lepeophtheirus salmonis</name>
    <name type="common">Salmon louse</name>
    <name type="synonym">Caligus salmonis</name>
    <dbReference type="NCBI Taxonomy" id="72036"/>
    <lineage>
        <taxon>Eukaryota</taxon>
        <taxon>Metazoa</taxon>
        <taxon>Ecdysozoa</taxon>
        <taxon>Arthropoda</taxon>
        <taxon>Crustacea</taxon>
        <taxon>Multicrustacea</taxon>
        <taxon>Hexanauplia</taxon>
        <taxon>Copepoda</taxon>
        <taxon>Siphonostomatoida</taxon>
        <taxon>Caligidae</taxon>
        <taxon>Lepeophtheirus</taxon>
    </lineage>
</organism>
<dbReference type="AlphaFoldDB" id="A0A0K2THY9"/>
<dbReference type="EMBL" id="HACA01008302">
    <property type="protein sequence ID" value="CDW25663.1"/>
    <property type="molecule type" value="Transcribed_RNA"/>
</dbReference>
<feature type="non-terminal residue" evidence="1">
    <location>
        <position position="1"/>
    </location>
</feature>
<proteinExistence type="predicted"/>
<protein>
    <submittedName>
        <fullName evidence="1">Uncharacterized protein</fullName>
    </submittedName>
</protein>
<accession>A0A0K2THY9</accession>